<feature type="transmembrane region" description="Helical" evidence="8">
    <location>
        <begin position="173"/>
        <end position="189"/>
    </location>
</feature>
<evidence type="ECO:0000256" key="7">
    <source>
        <dbReference type="ARBA" id="ARBA00023136"/>
    </source>
</evidence>
<name>A0A0G0XN80_9BACT</name>
<dbReference type="PANTHER" id="PTHR36122">
    <property type="entry name" value="NICOTINAMIDE RIBOSIDE TRANSPORTER PNUC"/>
    <property type="match status" value="1"/>
</dbReference>
<keyword evidence="6 8" id="KW-1133">Transmembrane helix</keyword>
<dbReference type="PANTHER" id="PTHR36122:SF2">
    <property type="entry name" value="NICOTINAMIDE RIBOSIDE TRANSPORTER PNUC"/>
    <property type="match status" value="1"/>
</dbReference>
<dbReference type="GO" id="GO:0034257">
    <property type="term" value="F:nicotinamide riboside transmembrane transporter activity"/>
    <property type="evidence" value="ECO:0007669"/>
    <property type="project" value="InterPro"/>
</dbReference>
<evidence type="ECO:0000256" key="2">
    <source>
        <dbReference type="ARBA" id="ARBA00006669"/>
    </source>
</evidence>
<reference evidence="9 10" key="1">
    <citation type="journal article" date="2015" name="Nature">
        <title>rRNA introns, odd ribosomes, and small enigmatic genomes across a large radiation of phyla.</title>
        <authorList>
            <person name="Brown C.T."/>
            <person name="Hug L.A."/>
            <person name="Thomas B.C."/>
            <person name="Sharon I."/>
            <person name="Castelle C.J."/>
            <person name="Singh A."/>
            <person name="Wilkins M.J."/>
            <person name="Williams K.H."/>
            <person name="Banfield J.F."/>
        </authorList>
    </citation>
    <scope>NUCLEOTIDE SEQUENCE [LARGE SCALE GENOMIC DNA]</scope>
</reference>
<feature type="transmembrane region" description="Helical" evidence="8">
    <location>
        <begin position="71"/>
        <end position="91"/>
    </location>
</feature>
<dbReference type="Pfam" id="PF04973">
    <property type="entry name" value="NMN_transporter"/>
    <property type="match status" value="1"/>
</dbReference>
<feature type="transmembrane region" description="Helical" evidence="8">
    <location>
        <begin position="112"/>
        <end position="133"/>
    </location>
</feature>
<evidence type="ECO:0000256" key="5">
    <source>
        <dbReference type="ARBA" id="ARBA00022692"/>
    </source>
</evidence>
<protein>
    <submittedName>
        <fullName evidence="9">Nicotinamide mononucleotide transporter PnuC</fullName>
    </submittedName>
</protein>
<dbReference type="AlphaFoldDB" id="A0A0G0XN80"/>
<dbReference type="GO" id="GO:0005886">
    <property type="term" value="C:plasma membrane"/>
    <property type="evidence" value="ECO:0007669"/>
    <property type="project" value="UniProtKB-SubCell"/>
</dbReference>
<evidence type="ECO:0000313" key="9">
    <source>
        <dbReference type="EMBL" id="KKR98260.1"/>
    </source>
</evidence>
<dbReference type="Proteomes" id="UP000034746">
    <property type="component" value="Unassembled WGS sequence"/>
</dbReference>
<evidence type="ECO:0000256" key="3">
    <source>
        <dbReference type="ARBA" id="ARBA00022448"/>
    </source>
</evidence>
<comment type="subcellular location">
    <subcellularLocation>
        <location evidence="1">Cell membrane</location>
        <topology evidence="1">Multi-pass membrane protein</topology>
    </subcellularLocation>
</comment>
<evidence type="ECO:0000256" key="4">
    <source>
        <dbReference type="ARBA" id="ARBA00022475"/>
    </source>
</evidence>
<sequence length="226" mass="26702">MEMLQRFMDINTICFTLFGYPMSYIEFFGTIFTIWCVWLTTKAKILSWPVGLIGSFLYVALFYQIQLYADLLEQMYFIVTGFLGWVVWSRMKKQTSVEKTSQHMTILNKKERFLSLVFLLGGTAILSYATMHFHVWFPQIFSEPVSLPVLDAGTTIMSFLAQWLLVRKKLESWILWILVDAIGIGLYWYKGVKFISLEYVLFFFLAVFGFWQWNKIMNSKKYDQTT</sequence>
<feature type="transmembrane region" description="Helical" evidence="8">
    <location>
        <begin position="195"/>
        <end position="213"/>
    </location>
</feature>
<keyword evidence="7 8" id="KW-0472">Membrane</keyword>
<dbReference type="EMBL" id="LCAU01000004">
    <property type="protein sequence ID" value="KKR98260.1"/>
    <property type="molecule type" value="Genomic_DNA"/>
</dbReference>
<keyword evidence="4" id="KW-1003">Cell membrane</keyword>
<evidence type="ECO:0000256" key="6">
    <source>
        <dbReference type="ARBA" id="ARBA00022989"/>
    </source>
</evidence>
<comment type="similarity">
    <text evidence="2">Belongs to the nicotinamide ribonucleoside (NR) uptake permease (TC 4.B.1) family.</text>
</comment>
<evidence type="ECO:0000313" key="10">
    <source>
        <dbReference type="Proteomes" id="UP000034746"/>
    </source>
</evidence>
<keyword evidence="3" id="KW-0813">Transport</keyword>
<dbReference type="InterPro" id="IPR006419">
    <property type="entry name" value="NMN_transpt_PnuC"/>
</dbReference>
<comment type="caution">
    <text evidence="9">The sequence shown here is derived from an EMBL/GenBank/DDBJ whole genome shotgun (WGS) entry which is preliminary data.</text>
</comment>
<feature type="transmembrane region" description="Helical" evidence="8">
    <location>
        <begin position="45"/>
        <end position="65"/>
    </location>
</feature>
<dbReference type="NCBIfam" id="TIGR01528">
    <property type="entry name" value="NMN_trans_PnuC"/>
    <property type="match status" value="1"/>
</dbReference>
<evidence type="ECO:0000256" key="1">
    <source>
        <dbReference type="ARBA" id="ARBA00004651"/>
    </source>
</evidence>
<keyword evidence="5 8" id="KW-0812">Transmembrane</keyword>
<accession>A0A0G0XN80</accession>
<evidence type="ECO:0000256" key="8">
    <source>
        <dbReference type="SAM" id="Phobius"/>
    </source>
</evidence>
<feature type="transmembrane region" description="Helical" evidence="8">
    <location>
        <begin position="20"/>
        <end position="38"/>
    </location>
</feature>
<gene>
    <name evidence="9" type="ORF">UU48_C0004G0053</name>
</gene>
<proteinExistence type="inferred from homology"/>
<organism evidence="9 10">
    <name type="scientific">Candidatus Uhrbacteria bacterium GW2011_GWF2_41_16</name>
    <dbReference type="NCBI Taxonomy" id="1618997"/>
    <lineage>
        <taxon>Bacteria</taxon>
        <taxon>Candidatus Uhriibacteriota</taxon>
    </lineage>
</organism>
<feature type="transmembrane region" description="Helical" evidence="8">
    <location>
        <begin position="145"/>
        <end position="166"/>
    </location>
</feature>